<proteinExistence type="predicted"/>
<keyword evidence="2" id="KW-1185">Reference proteome</keyword>
<dbReference type="AlphaFoldDB" id="A0A439D3D3"/>
<evidence type="ECO:0000313" key="1">
    <source>
        <dbReference type="EMBL" id="RWA08787.1"/>
    </source>
</evidence>
<reference evidence="1 2" key="1">
    <citation type="submission" date="2018-12" db="EMBL/GenBank/DDBJ databases">
        <title>Draft genome sequence of Xylaria grammica IHI A82.</title>
        <authorList>
            <person name="Buettner E."/>
            <person name="Kellner H."/>
        </authorList>
    </citation>
    <scope>NUCLEOTIDE SEQUENCE [LARGE SCALE GENOMIC DNA]</scope>
    <source>
        <strain evidence="1 2">IHI A82</strain>
    </source>
</reference>
<accession>A0A439D3D3</accession>
<protein>
    <submittedName>
        <fullName evidence="1">Uncharacterized protein</fullName>
    </submittedName>
</protein>
<dbReference type="EMBL" id="RYZI01000184">
    <property type="protein sequence ID" value="RWA08787.1"/>
    <property type="molecule type" value="Genomic_DNA"/>
</dbReference>
<organism evidence="1 2">
    <name type="scientific">Xylaria grammica</name>
    <dbReference type="NCBI Taxonomy" id="363999"/>
    <lineage>
        <taxon>Eukaryota</taxon>
        <taxon>Fungi</taxon>
        <taxon>Dikarya</taxon>
        <taxon>Ascomycota</taxon>
        <taxon>Pezizomycotina</taxon>
        <taxon>Sordariomycetes</taxon>
        <taxon>Xylariomycetidae</taxon>
        <taxon>Xylariales</taxon>
        <taxon>Xylariaceae</taxon>
        <taxon>Xylaria</taxon>
    </lineage>
</organism>
<dbReference type="Proteomes" id="UP000286045">
    <property type="component" value="Unassembled WGS sequence"/>
</dbReference>
<sequence length="137" mass="14824">MAQPIHRNPQAQAARKMAFIIEKIQVIGPAKKEELLIQAAIRDSVTGGDICQTAIPARGDRPRIVNRYTGQSLDDLKREVAREALSHLGRYDRDQLLLRAGLRNNSTAGDILRAAMNVQARGNNAGNGEGSAGGNQN</sequence>
<gene>
    <name evidence="1" type="ORF">EKO27_g6321</name>
</gene>
<evidence type="ECO:0000313" key="2">
    <source>
        <dbReference type="Proteomes" id="UP000286045"/>
    </source>
</evidence>
<name>A0A439D3D3_9PEZI</name>
<comment type="caution">
    <text evidence="1">The sequence shown here is derived from an EMBL/GenBank/DDBJ whole genome shotgun (WGS) entry which is preliminary data.</text>
</comment>